<reference evidence="2 3" key="1">
    <citation type="submission" date="2014-03" db="EMBL/GenBank/DDBJ databases">
        <title>Draft genome of the hookworm Oesophagostomum dentatum.</title>
        <authorList>
            <person name="Mitreva M."/>
        </authorList>
    </citation>
    <scope>NUCLEOTIDE SEQUENCE [LARGE SCALE GENOMIC DNA]</scope>
    <source>
        <strain evidence="2 3">OD-Hann</strain>
    </source>
</reference>
<sequence length="70" mass="7899">MLLFAFTVLLLLNVFTQQASGEACVDLASSEECKALWDKDRCLSDIKYAKENCRETCFLCEGMDPSLLEQ</sequence>
<evidence type="ECO:0000256" key="1">
    <source>
        <dbReference type="SAM" id="SignalP"/>
    </source>
</evidence>
<dbReference type="Proteomes" id="UP000053660">
    <property type="component" value="Unassembled WGS sequence"/>
</dbReference>
<protein>
    <recommendedName>
        <fullName evidence="4">ShKT domain-containing protein</fullName>
    </recommendedName>
</protein>
<evidence type="ECO:0000313" key="2">
    <source>
        <dbReference type="EMBL" id="KHJ93390.1"/>
    </source>
</evidence>
<organism evidence="2 3">
    <name type="scientific">Oesophagostomum dentatum</name>
    <name type="common">Nodular worm</name>
    <dbReference type="NCBI Taxonomy" id="61180"/>
    <lineage>
        <taxon>Eukaryota</taxon>
        <taxon>Metazoa</taxon>
        <taxon>Ecdysozoa</taxon>
        <taxon>Nematoda</taxon>
        <taxon>Chromadorea</taxon>
        <taxon>Rhabditida</taxon>
        <taxon>Rhabditina</taxon>
        <taxon>Rhabditomorpha</taxon>
        <taxon>Strongyloidea</taxon>
        <taxon>Strongylidae</taxon>
        <taxon>Oesophagostomum</taxon>
    </lineage>
</organism>
<gene>
    <name evidence="2" type="ORF">OESDEN_06704</name>
</gene>
<evidence type="ECO:0008006" key="4">
    <source>
        <dbReference type="Google" id="ProtNLM"/>
    </source>
</evidence>
<feature type="chain" id="PRO_5002061636" description="ShKT domain-containing protein" evidence="1">
    <location>
        <begin position="22"/>
        <end position="70"/>
    </location>
</feature>
<keyword evidence="3" id="KW-1185">Reference proteome</keyword>
<feature type="signal peptide" evidence="1">
    <location>
        <begin position="1"/>
        <end position="21"/>
    </location>
</feature>
<accession>A0A0B1TDE8</accession>
<dbReference type="AlphaFoldDB" id="A0A0B1TDE8"/>
<dbReference type="EMBL" id="KN550793">
    <property type="protein sequence ID" value="KHJ93390.1"/>
    <property type="molecule type" value="Genomic_DNA"/>
</dbReference>
<proteinExistence type="predicted"/>
<name>A0A0B1TDE8_OESDE</name>
<keyword evidence="1" id="KW-0732">Signal</keyword>
<evidence type="ECO:0000313" key="3">
    <source>
        <dbReference type="Proteomes" id="UP000053660"/>
    </source>
</evidence>